<dbReference type="AlphaFoldDB" id="A0AAV7ML91"/>
<evidence type="ECO:0000313" key="3">
    <source>
        <dbReference type="Proteomes" id="UP001066276"/>
    </source>
</evidence>
<name>A0AAV7ML91_PLEWA</name>
<protein>
    <submittedName>
        <fullName evidence="2">Uncharacterized protein</fullName>
    </submittedName>
</protein>
<evidence type="ECO:0000313" key="2">
    <source>
        <dbReference type="EMBL" id="KAJ1103264.1"/>
    </source>
</evidence>
<evidence type="ECO:0000256" key="1">
    <source>
        <dbReference type="SAM" id="MobiDB-lite"/>
    </source>
</evidence>
<sequence length="193" mass="21022">MENGEVCVGFAPSHTGLGHYFPLCVDFRHTDLVPRQVVGFSGASGMVRGFLGLCSDFTSAALIQWALCGMEVGLRCPRSAVHQSGEPCVEVSVATQALRRSSPCEVGLHRSGSVCSEFFTAMQAVHHFSRLCVKFSPHKESSCRSEVFLVLRLQGTGGNLHPSPWRALLNTAREQQGSRATARQQSFSEKQPQ</sequence>
<feature type="region of interest" description="Disordered" evidence="1">
    <location>
        <begin position="173"/>
        <end position="193"/>
    </location>
</feature>
<accession>A0AAV7ML91</accession>
<dbReference type="EMBL" id="JANPWB010000013">
    <property type="protein sequence ID" value="KAJ1103264.1"/>
    <property type="molecule type" value="Genomic_DNA"/>
</dbReference>
<keyword evidence="3" id="KW-1185">Reference proteome</keyword>
<organism evidence="2 3">
    <name type="scientific">Pleurodeles waltl</name>
    <name type="common">Iberian ribbed newt</name>
    <dbReference type="NCBI Taxonomy" id="8319"/>
    <lineage>
        <taxon>Eukaryota</taxon>
        <taxon>Metazoa</taxon>
        <taxon>Chordata</taxon>
        <taxon>Craniata</taxon>
        <taxon>Vertebrata</taxon>
        <taxon>Euteleostomi</taxon>
        <taxon>Amphibia</taxon>
        <taxon>Batrachia</taxon>
        <taxon>Caudata</taxon>
        <taxon>Salamandroidea</taxon>
        <taxon>Salamandridae</taxon>
        <taxon>Pleurodelinae</taxon>
        <taxon>Pleurodeles</taxon>
    </lineage>
</organism>
<dbReference type="Proteomes" id="UP001066276">
    <property type="component" value="Chromosome 9"/>
</dbReference>
<gene>
    <name evidence="2" type="ORF">NDU88_000691</name>
</gene>
<comment type="caution">
    <text evidence="2">The sequence shown here is derived from an EMBL/GenBank/DDBJ whole genome shotgun (WGS) entry which is preliminary data.</text>
</comment>
<reference evidence="2" key="1">
    <citation type="journal article" date="2022" name="bioRxiv">
        <title>Sequencing and chromosome-scale assembly of the giantPleurodeles waltlgenome.</title>
        <authorList>
            <person name="Brown T."/>
            <person name="Elewa A."/>
            <person name="Iarovenko S."/>
            <person name="Subramanian E."/>
            <person name="Araus A.J."/>
            <person name="Petzold A."/>
            <person name="Susuki M."/>
            <person name="Suzuki K.-i.T."/>
            <person name="Hayashi T."/>
            <person name="Toyoda A."/>
            <person name="Oliveira C."/>
            <person name="Osipova E."/>
            <person name="Leigh N.D."/>
            <person name="Simon A."/>
            <person name="Yun M.H."/>
        </authorList>
    </citation>
    <scope>NUCLEOTIDE SEQUENCE</scope>
    <source>
        <strain evidence="2">20211129_DDA</strain>
        <tissue evidence="2">Liver</tissue>
    </source>
</reference>
<proteinExistence type="predicted"/>